<dbReference type="PROSITE" id="PS51094">
    <property type="entry name" value="PTS_EIIA_TYPE_2"/>
    <property type="match status" value="1"/>
</dbReference>
<dbReference type="SUPFAM" id="SSF52794">
    <property type="entry name" value="PTS system IIB component-like"/>
    <property type="match status" value="1"/>
</dbReference>
<gene>
    <name evidence="8" type="primary">mtlR</name>
    <name evidence="8" type="ORF">MACH08_30500</name>
</gene>
<dbReference type="PANTHER" id="PTHR30185">
    <property type="entry name" value="CRYPTIC BETA-GLUCOSIDE BGL OPERON ANTITERMINATOR"/>
    <property type="match status" value="1"/>
</dbReference>
<dbReference type="Gene3D" id="3.40.930.10">
    <property type="entry name" value="Mannitol-specific EII, Chain A"/>
    <property type="match status" value="1"/>
</dbReference>
<dbReference type="InterPro" id="IPR036634">
    <property type="entry name" value="PRD_sf"/>
</dbReference>
<dbReference type="Pfam" id="PF02302">
    <property type="entry name" value="PTS_IIB"/>
    <property type="match status" value="1"/>
</dbReference>
<dbReference type="CDD" id="cd05568">
    <property type="entry name" value="PTS_IIB_bgl_like"/>
    <property type="match status" value="1"/>
</dbReference>
<evidence type="ECO:0000259" key="5">
    <source>
        <dbReference type="PROSITE" id="PS51094"/>
    </source>
</evidence>
<dbReference type="PROSITE" id="PS51372">
    <property type="entry name" value="PRD_2"/>
    <property type="match status" value="2"/>
</dbReference>
<protein>
    <submittedName>
        <fullName evidence="8">Transcriptional regulator MtlR</fullName>
    </submittedName>
</protein>
<dbReference type="InterPro" id="IPR003501">
    <property type="entry name" value="PTS_EIIB_2/3"/>
</dbReference>
<organism evidence="8 9">
    <name type="scientific">Oceanobacillus kimchii</name>
    <dbReference type="NCBI Taxonomy" id="746691"/>
    <lineage>
        <taxon>Bacteria</taxon>
        <taxon>Bacillati</taxon>
        <taxon>Bacillota</taxon>
        <taxon>Bacilli</taxon>
        <taxon>Bacillales</taxon>
        <taxon>Bacillaceae</taxon>
        <taxon>Oceanobacillus</taxon>
    </lineage>
</organism>
<dbReference type="InterPro" id="IPR050661">
    <property type="entry name" value="BglG_antiterminators"/>
</dbReference>
<dbReference type="InterPro" id="IPR013196">
    <property type="entry name" value="HTH_11"/>
</dbReference>
<dbReference type="Gene3D" id="1.10.10.10">
    <property type="entry name" value="Winged helix-like DNA-binding domain superfamily/Winged helix DNA-binding domain"/>
    <property type="match status" value="2"/>
</dbReference>
<dbReference type="PANTHER" id="PTHR30185:SF18">
    <property type="entry name" value="TRANSCRIPTIONAL REGULATOR MTLR"/>
    <property type="match status" value="1"/>
</dbReference>
<feature type="domain" description="PRD" evidence="7">
    <location>
        <begin position="310"/>
        <end position="415"/>
    </location>
</feature>
<dbReference type="InterPro" id="IPR036095">
    <property type="entry name" value="PTS_EIIB-like_sf"/>
</dbReference>
<dbReference type="InterPro" id="IPR036390">
    <property type="entry name" value="WH_DNA-bd_sf"/>
</dbReference>
<keyword evidence="3" id="KW-0805">Transcription regulation</keyword>
<comment type="caution">
    <text evidence="8">The sequence shown here is derived from an EMBL/GenBank/DDBJ whole genome shotgun (WGS) entry which is preliminary data.</text>
</comment>
<name>A0ABQ5TK79_9BACI</name>
<evidence type="ECO:0000259" key="7">
    <source>
        <dbReference type="PROSITE" id="PS51372"/>
    </source>
</evidence>
<dbReference type="InterPro" id="IPR016152">
    <property type="entry name" value="PTrfase/Anion_transptr"/>
</dbReference>
<dbReference type="Pfam" id="PF00359">
    <property type="entry name" value="PTS_EIIA_2"/>
    <property type="match status" value="1"/>
</dbReference>
<dbReference type="SUPFAM" id="SSF63520">
    <property type="entry name" value="PTS-regulatory domain, PRD"/>
    <property type="match status" value="2"/>
</dbReference>
<dbReference type="SUPFAM" id="SSF55804">
    <property type="entry name" value="Phoshotransferase/anion transport protein"/>
    <property type="match status" value="1"/>
</dbReference>
<dbReference type="SUPFAM" id="SSF46785">
    <property type="entry name" value="Winged helix' DNA-binding domain"/>
    <property type="match status" value="1"/>
</dbReference>
<dbReference type="Pfam" id="PF08279">
    <property type="entry name" value="HTH_11"/>
    <property type="match status" value="1"/>
</dbReference>
<dbReference type="EMBL" id="BSKO01000001">
    <property type="protein sequence ID" value="GLO67266.1"/>
    <property type="molecule type" value="Genomic_DNA"/>
</dbReference>
<keyword evidence="4" id="KW-0804">Transcription</keyword>
<dbReference type="Gene3D" id="3.40.50.2300">
    <property type="match status" value="1"/>
</dbReference>
<keyword evidence="9" id="KW-1185">Reference proteome</keyword>
<evidence type="ECO:0000256" key="4">
    <source>
        <dbReference type="ARBA" id="ARBA00023163"/>
    </source>
</evidence>
<feature type="domain" description="PTS EIIA type-2" evidence="5">
    <location>
        <begin position="538"/>
        <end position="685"/>
    </location>
</feature>
<dbReference type="InterPro" id="IPR002178">
    <property type="entry name" value="PTS_EIIA_type-2_dom"/>
</dbReference>
<evidence type="ECO:0000313" key="9">
    <source>
        <dbReference type="Proteomes" id="UP001275436"/>
    </source>
</evidence>
<evidence type="ECO:0000256" key="2">
    <source>
        <dbReference type="ARBA" id="ARBA00022737"/>
    </source>
</evidence>
<keyword evidence="1" id="KW-0808">Transferase</keyword>
<dbReference type="Gene3D" id="1.10.1790.10">
    <property type="entry name" value="PRD domain"/>
    <property type="match status" value="2"/>
</dbReference>
<keyword evidence="2" id="KW-0677">Repeat</keyword>
<proteinExistence type="predicted"/>
<evidence type="ECO:0000259" key="6">
    <source>
        <dbReference type="PROSITE" id="PS51099"/>
    </source>
</evidence>
<dbReference type="InterPro" id="IPR013011">
    <property type="entry name" value="PTS_EIIB_2"/>
</dbReference>
<evidence type="ECO:0000256" key="1">
    <source>
        <dbReference type="ARBA" id="ARBA00022679"/>
    </source>
</evidence>
<accession>A0ABQ5TK79</accession>
<feature type="domain" description="PRD" evidence="7">
    <location>
        <begin position="200"/>
        <end position="305"/>
    </location>
</feature>
<evidence type="ECO:0000256" key="3">
    <source>
        <dbReference type="ARBA" id="ARBA00023015"/>
    </source>
</evidence>
<dbReference type="PROSITE" id="PS51099">
    <property type="entry name" value="PTS_EIIB_TYPE_2"/>
    <property type="match status" value="1"/>
</dbReference>
<dbReference type="Proteomes" id="UP001275436">
    <property type="component" value="Unassembled WGS sequence"/>
</dbReference>
<reference evidence="8 9" key="1">
    <citation type="submission" date="2023-02" db="EMBL/GenBank/DDBJ databases">
        <title>Oceanobacillus kimchii IFOP_LL358 isolated form Alexandrium catenella lab strain.</title>
        <authorList>
            <person name="Gajardo G."/>
            <person name="Ueki S."/>
            <person name="Maruyama F."/>
        </authorList>
    </citation>
    <scope>NUCLEOTIDE SEQUENCE [LARGE SCALE GENOMIC DNA]</scope>
    <source>
        <strain evidence="8 9">IFOP_LL358</strain>
    </source>
</reference>
<evidence type="ECO:0000313" key="8">
    <source>
        <dbReference type="EMBL" id="GLO67266.1"/>
    </source>
</evidence>
<sequence length="696" mass="80119">MYLSSRERHILKILLEAEKEMPVKDIADQLGVSIRTIHREIKKTEKVLEDYQLNLTKKTGTGIIIQGSLENKNVLQQAIEELPSAELTEEERQVILLYTLLQFRDPVKLFHLATELNVTIAMVSQDLNKLESQVKSFGLSLIRKKGYGVRIEGDEARKRSVLSHLISRHIDPFQYVEKLKERIQEDVAKSDTISARLLGLVDADKLDKIEEQIQRMRHQLPYDLADSAYIGLVVHLALAIERLQKGDTIHFDDGYKEQIKDKQEYKIAAEIIDHLEEAFSLSIPEDEIGYITMHLMGAKLRENQNYLLEESSMDIAYKAKELIRFVSNEMNIDVTTNNRFLNDLTTHLKPAVYRLKQQMNINNPMIDEIKKDYVELFEVVDKAIQHVFPNIAFPDEEIGYIVLHFAATFLQTDSQSDIKVLVICSSGIGSSKMLASKLKNTFPEISIANHQSLFDLNEETLSGYDVIVSTVALEDINRSYVLISPLLTDEEARKIKVELRKSKITAPIKKQQMERRNSQDDFVAKLYSMQLYSKAMIQLINNLKVTTLAKNTDMLSYLQLIGKEIEQAEIVTQADFILEKLVEREQQGGLGIPLSQLALFHTRSEWVQGPYLRVYELEQPIYLKGMDNTPMMIKRILLMLAPQSSDSEVLNILSFISGLFIQKEENIRIFEYGTEEDIHQFLANEFQNFMNEKFHE</sequence>
<feature type="domain" description="PTS EIIB type-2" evidence="6">
    <location>
        <begin position="418"/>
        <end position="507"/>
    </location>
</feature>
<dbReference type="InterPro" id="IPR036388">
    <property type="entry name" value="WH-like_DNA-bd_sf"/>
</dbReference>
<dbReference type="Pfam" id="PF00874">
    <property type="entry name" value="PRD"/>
    <property type="match status" value="2"/>
</dbReference>
<dbReference type="InterPro" id="IPR011608">
    <property type="entry name" value="PRD"/>
</dbReference>